<organism evidence="2 3">
    <name type="scientific">Pelagibacterium flavum</name>
    <dbReference type="NCBI Taxonomy" id="2984530"/>
    <lineage>
        <taxon>Bacteria</taxon>
        <taxon>Pseudomonadati</taxon>
        <taxon>Pseudomonadota</taxon>
        <taxon>Alphaproteobacteria</taxon>
        <taxon>Hyphomicrobiales</taxon>
        <taxon>Devosiaceae</taxon>
        <taxon>Pelagibacterium</taxon>
    </lineage>
</organism>
<dbReference type="Proteomes" id="UP001163882">
    <property type="component" value="Chromosome"/>
</dbReference>
<feature type="transmembrane region" description="Helical" evidence="1">
    <location>
        <begin position="49"/>
        <end position="74"/>
    </location>
</feature>
<name>A0ABY6IQ99_9HYPH</name>
<sequence>MFTKPLSGKSYAVALLIRAGVILAVFAVAFTLFGLSMGDCSANAGQCGAGLALVFLATLTASATFLLSIVGISIRRARDAGWHPLIGLLPVLLPFALYTPLQGILLLTGPLFLLFTPLPFPPLSMAWLATIAVFCFTPRGMARRLELASNRPPRI</sequence>
<evidence type="ECO:0000313" key="2">
    <source>
        <dbReference type="EMBL" id="UYQ72799.1"/>
    </source>
</evidence>
<feature type="transmembrane region" description="Helical" evidence="1">
    <location>
        <begin position="86"/>
        <end position="113"/>
    </location>
</feature>
<reference evidence="2" key="1">
    <citation type="submission" date="2022-10" db="EMBL/GenBank/DDBJ databases">
        <title>YIM 151497 complete genome.</title>
        <authorList>
            <person name="Chen X."/>
        </authorList>
    </citation>
    <scope>NUCLEOTIDE SEQUENCE</scope>
    <source>
        <strain evidence="2">YIM 151497</strain>
    </source>
</reference>
<protein>
    <submittedName>
        <fullName evidence="2">Uncharacterized protein</fullName>
    </submittedName>
</protein>
<keyword evidence="1" id="KW-0472">Membrane</keyword>
<evidence type="ECO:0000256" key="1">
    <source>
        <dbReference type="SAM" id="Phobius"/>
    </source>
</evidence>
<evidence type="ECO:0000313" key="3">
    <source>
        <dbReference type="Proteomes" id="UP001163882"/>
    </source>
</evidence>
<dbReference type="EMBL" id="CP107716">
    <property type="protein sequence ID" value="UYQ72799.1"/>
    <property type="molecule type" value="Genomic_DNA"/>
</dbReference>
<accession>A0ABY6IQ99</accession>
<keyword evidence="3" id="KW-1185">Reference proteome</keyword>
<keyword evidence="1" id="KW-0812">Transmembrane</keyword>
<dbReference type="RefSeq" id="WP_264226405.1">
    <property type="nucleotide sequence ID" value="NZ_CP107716.1"/>
</dbReference>
<feature type="transmembrane region" description="Helical" evidence="1">
    <location>
        <begin position="12"/>
        <end position="37"/>
    </location>
</feature>
<gene>
    <name evidence="2" type="ORF">OF122_03195</name>
</gene>
<keyword evidence="1" id="KW-1133">Transmembrane helix</keyword>
<proteinExistence type="predicted"/>